<dbReference type="AlphaFoldDB" id="A0AAV4XFA1"/>
<reference evidence="1 2" key="1">
    <citation type="submission" date="2021-06" db="EMBL/GenBank/DDBJ databases">
        <title>Caerostris extrusa draft genome.</title>
        <authorList>
            <person name="Kono N."/>
            <person name="Arakawa K."/>
        </authorList>
    </citation>
    <scope>NUCLEOTIDE SEQUENCE [LARGE SCALE GENOMIC DNA]</scope>
</reference>
<keyword evidence="2" id="KW-1185">Reference proteome</keyword>
<name>A0AAV4XFA1_CAEEX</name>
<proteinExistence type="predicted"/>
<gene>
    <name evidence="1" type="ORF">CEXT_436981</name>
</gene>
<evidence type="ECO:0000313" key="1">
    <source>
        <dbReference type="EMBL" id="GIY93317.1"/>
    </source>
</evidence>
<comment type="caution">
    <text evidence="1">The sequence shown here is derived from an EMBL/GenBank/DDBJ whole genome shotgun (WGS) entry which is preliminary data.</text>
</comment>
<dbReference type="Proteomes" id="UP001054945">
    <property type="component" value="Unassembled WGS sequence"/>
</dbReference>
<dbReference type="EMBL" id="BPLR01000255">
    <property type="protein sequence ID" value="GIY93317.1"/>
    <property type="molecule type" value="Genomic_DNA"/>
</dbReference>
<protein>
    <submittedName>
        <fullName evidence="1">Uncharacterized protein</fullName>
    </submittedName>
</protein>
<accession>A0AAV4XFA1</accession>
<sequence>MSEPALQVADGMGFCRSVQCEPRLLPPGRASGPNLSPTSSERLCNAVGQNLVFFFDILSQLFFSPYHIQYFFSIELSVKPTLHTFPSKQVPHQLKFSNATALHTSTHEHVTIQIM</sequence>
<organism evidence="1 2">
    <name type="scientific">Caerostris extrusa</name>
    <name type="common">Bark spider</name>
    <name type="synonym">Caerostris bankana</name>
    <dbReference type="NCBI Taxonomy" id="172846"/>
    <lineage>
        <taxon>Eukaryota</taxon>
        <taxon>Metazoa</taxon>
        <taxon>Ecdysozoa</taxon>
        <taxon>Arthropoda</taxon>
        <taxon>Chelicerata</taxon>
        <taxon>Arachnida</taxon>
        <taxon>Araneae</taxon>
        <taxon>Araneomorphae</taxon>
        <taxon>Entelegynae</taxon>
        <taxon>Araneoidea</taxon>
        <taxon>Araneidae</taxon>
        <taxon>Caerostris</taxon>
    </lineage>
</organism>
<evidence type="ECO:0000313" key="2">
    <source>
        <dbReference type="Proteomes" id="UP001054945"/>
    </source>
</evidence>